<gene>
    <name evidence="1" type="ORF">P7K49_014197</name>
</gene>
<dbReference type="Proteomes" id="UP001266305">
    <property type="component" value="Unassembled WGS sequence"/>
</dbReference>
<dbReference type="InterPro" id="IPR026163">
    <property type="entry name" value="Nckap5l"/>
</dbReference>
<comment type="caution">
    <text evidence="1">The sequence shown here is derived from an EMBL/GenBank/DDBJ whole genome shotgun (WGS) entry which is preliminary data.</text>
</comment>
<reference evidence="1 2" key="1">
    <citation type="submission" date="2023-05" db="EMBL/GenBank/DDBJ databases">
        <title>B98-5 Cell Line De Novo Hybrid Assembly: An Optical Mapping Approach.</title>
        <authorList>
            <person name="Kananen K."/>
            <person name="Auerbach J.A."/>
            <person name="Kautto E."/>
            <person name="Blachly J.S."/>
        </authorList>
    </citation>
    <scope>NUCLEOTIDE SEQUENCE [LARGE SCALE GENOMIC DNA]</scope>
    <source>
        <strain evidence="1">B95-8</strain>
        <tissue evidence="1">Cell line</tissue>
    </source>
</reference>
<name>A0ABQ9VII2_SAGOE</name>
<evidence type="ECO:0000313" key="1">
    <source>
        <dbReference type="EMBL" id="KAK2109032.1"/>
    </source>
</evidence>
<proteinExistence type="predicted"/>
<dbReference type="EMBL" id="JASSZA010000006">
    <property type="protein sequence ID" value="KAK2109032.1"/>
    <property type="molecule type" value="Genomic_DNA"/>
</dbReference>
<dbReference type="PANTHER" id="PTHR21740">
    <property type="entry name" value="NCK-ASSOCIATED PROTEIN 5"/>
    <property type="match status" value="1"/>
</dbReference>
<sequence>MKLGLQSQGCWEKALDPKICRNIFPPFLYNAYQSHVPDLHFILLFFTTHPENTPLIKFTSRIIRIYIGFSSFSQNKHVEMKFRHFNNLSKFYKIIRRKVQKHRLPKETKESPAFEVSSEDDSVNNAVLHEKLIHELEEERHLRLQSEKRLQEVTLESEHNRIQMRGLQQQFSRSSVNQMPIPYRFKLHKRRLHPRLKEKIIMYTINSDKSHDFSAPVLTFSPGTVIRCLEAISLLTVMGILLSQLIAVLKCSLLYAELQGVVNGD</sequence>
<accession>A0ABQ9VII2</accession>
<organism evidence="1 2">
    <name type="scientific">Saguinus oedipus</name>
    <name type="common">Cotton-top tamarin</name>
    <name type="synonym">Oedipomidas oedipus</name>
    <dbReference type="NCBI Taxonomy" id="9490"/>
    <lineage>
        <taxon>Eukaryota</taxon>
        <taxon>Metazoa</taxon>
        <taxon>Chordata</taxon>
        <taxon>Craniata</taxon>
        <taxon>Vertebrata</taxon>
        <taxon>Euteleostomi</taxon>
        <taxon>Mammalia</taxon>
        <taxon>Eutheria</taxon>
        <taxon>Euarchontoglires</taxon>
        <taxon>Primates</taxon>
        <taxon>Haplorrhini</taxon>
        <taxon>Platyrrhini</taxon>
        <taxon>Cebidae</taxon>
        <taxon>Callitrichinae</taxon>
        <taxon>Saguinus</taxon>
    </lineage>
</organism>
<dbReference type="PANTHER" id="PTHR21740:SF0">
    <property type="entry name" value="NCK-ASSOCIATED PROTEIN 5"/>
    <property type="match status" value="1"/>
</dbReference>
<evidence type="ECO:0000313" key="2">
    <source>
        <dbReference type="Proteomes" id="UP001266305"/>
    </source>
</evidence>
<protein>
    <submittedName>
        <fullName evidence="1">Uncharacterized protein</fullName>
    </submittedName>
</protein>
<feature type="non-terminal residue" evidence="1">
    <location>
        <position position="265"/>
    </location>
</feature>
<keyword evidence="2" id="KW-1185">Reference proteome</keyword>